<keyword evidence="2" id="KW-0378">Hydrolase</keyword>
<keyword evidence="1" id="KW-0460">Magnesium</keyword>
<dbReference type="AlphaFoldDB" id="E0RWU8"/>
<dbReference type="InterPro" id="IPR005502">
    <property type="entry name" value="Ribosyl_crysJ1"/>
</dbReference>
<accession>E0RWU8</accession>
<name>E0RWU8_BUTPB</name>
<dbReference type="RefSeq" id="WP_013281278.1">
    <property type="nucleotide sequence ID" value="NC_014387.1"/>
</dbReference>
<dbReference type="GO" id="GO:0046872">
    <property type="term" value="F:metal ion binding"/>
    <property type="evidence" value="ECO:0007669"/>
    <property type="project" value="UniProtKB-KW"/>
</dbReference>
<dbReference type="eggNOG" id="COG1397">
    <property type="taxonomic scope" value="Bacteria"/>
</dbReference>
<dbReference type="SUPFAM" id="SSF101478">
    <property type="entry name" value="ADP-ribosylglycohydrolase"/>
    <property type="match status" value="1"/>
</dbReference>
<feature type="binding site" evidence="1">
    <location>
        <position position="222"/>
    </location>
    <ligand>
        <name>Mg(2+)</name>
        <dbReference type="ChEBI" id="CHEBI:18420"/>
        <label>1</label>
    </ligand>
</feature>
<dbReference type="Proteomes" id="UP000001299">
    <property type="component" value="Chromosome 1"/>
</dbReference>
<sequence length="261" mass="29277">MAIKGAVLGDILGAQYEFDRPKDLDWEHVALLSDQGVGFTDDSVMSLAIKKALVEGKDLVETMVSVGREYPFCGYGGRFYNWINGESHESYNSWGNGSAMRVSFVGEYYEDYAEMQKMAEATAVVSHNHPEGVKGAVVTATCVWMARHGKSKQEIYDYVLTQYPKESYESSIGYSLDEIRPRYVWTESCQGSVPAAMRCFYESRDYESFLRNVFSLECDSDTFGAIAGGVAEEFYKGFGDIDAEGLLKTYLTPELYEILVM</sequence>
<dbReference type="STRING" id="515622.bpr_I1890"/>
<organism evidence="2 3">
    <name type="scientific">Butyrivibrio proteoclasticus (strain ATCC 51982 / DSM 14932 / B316)</name>
    <name type="common">Clostridium proteoclasticum</name>
    <dbReference type="NCBI Taxonomy" id="515622"/>
    <lineage>
        <taxon>Bacteria</taxon>
        <taxon>Bacillati</taxon>
        <taxon>Bacillota</taxon>
        <taxon>Clostridia</taxon>
        <taxon>Lachnospirales</taxon>
        <taxon>Lachnospiraceae</taxon>
        <taxon>Butyrivibrio</taxon>
    </lineage>
</organism>
<proteinExistence type="predicted"/>
<dbReference type="PANTHER" id="PTHR16222:SF12">
    <property type="entry name" value="ADP-RIBOSYLGLYCOHYDROLASE-RELATED"/>
    <property type="match status" value="1"/>
</dbReference>
<dbReference type="Gene3D" id="1.10.4080.10">
    <property type="entry name" value="ADP-ribosylation/Crystallin J1"/>
    <property type="match status" value="1"/>
</dbReference>
<dbReference type="Pfam" id="PF03747">
    <property type="entry name" value="ADP_ribosyl_GH"/>
    <property type="match status" value="1"/>
</dbReference>
<feature type="binding site" evidence="1">
    <location>
        <position position="40"/>
    </location>
    <ligand>
        <name>Mg(2+)</name>
        <dbReference type="ChEBI" id="CHEBI:18420"/>
        <label>1</label>
    </ligand>
</feature>
<keyword evidence="3" id="KW-1185">Reference proteome</keyword>
<dbReference type="GO" id="GO:0016787">
    <property type="term" value="F:hydrolase activity"/>
    <property type="evidence" value="ECO:0007669"/>
    <property type="project" value="UniProtKB-KW"/>
</dbReference>
<feature type="binding site" evidence="1">
    <location>
        <position position="41"/>
    </location>
    <ligand>
        <name>Mg(2+)</name>
        <dbReference type="ChEBI" id="CHEBI:18420"/>
        <label>1</label>
    </ligand>
</feature>
<comment type="cofactor">
    <cofactor evidence="1">
        <name>Mg(2+)</name>
        <dbReference type="ChEBI" id="CHEBI:18420"/>
    </cofactor>
    <text evidence="1">Binds 2 magnesium ions per subunit.</text>
</comment>
<reference evidence="2 3" key="1">
    <citation type="journal article" date="2010" name="PLoS ONE">
        <title>The glycobiome of the rumen bacterium Butyrivibrio proteoclasticus B316(T) highlights adaptation to a polysaccharide-rich environment.</title>
        <authorList>
            <person name="Kelly W.J."/>
            <person name="Leahy S.C."/>
            <person name="Altermann E."/>
            <person name="Yeoman C.J."/>
            <person name="Dunne J.C."/>
            <person name="Kong Z."/>
            <person name="Pacheco D.M."/>
            <person name="Li D."/>
            <person name="Noel S.J."/>
            <person name="Moon C.D."/>
            <person name="Cookson A.L."/>
            <person name="Attwood G.T."/>
        </authorList>
    </citation>
    <scope>NUCLEOTIDE SEQUENCE [LARGE SCALE GENOMIC DNA]</scope>
    <source>
        <strain evidence="3">ATCC 51982 / DSM 14932 / B316</strain>
    </source>
</reference>
<dbReference type="InterPro" id="IPR050792">
    <property type="entry name" value="ADP-ribosylglycohydrolase"/>
</dbReference>
<feature type="binding site" evidence="1">
    <location>
        <position position="219"/>
    </location>
    <ligand>
        <name>Mg(2+)</name>
        <dbReference type="ChEBI" id="CHEBI:18420"/>
        <label>1</label>
    </ligand>
</feature>
<dbReference type="HOGENOM" id="CLU_024566_1_0_9"/>
<keyword evidence="1" id="KW-0479">Metal-binding</keyword>
<evidence type="ECO:0000313" key="3">
    <source>
        <dbReference type="Proteomes" id="UP000001299"/>
    </source>
</evidence>
<evidence type="ECO:0000256" key="1">
    <source>
        <dbReference type="PIRSR" id="PIRSR605502-1"/>
    </source>
</evidence>
<evidence type="ECO:0000313" key="2">
    <source>
        <dbReference type="EMBL" id="ADL34624.1"/>
    </source>
</evidence>
<dbReference type="PANTHER" id="PTHR16222">
    <property type="entry name" value="ADP-RIBOSYLGLYCOHYDROLASE"/>
    <property type="match status" value="1"/>
</dbReference>
<dbReference type="KEGG" id="bpb:bpr_I1890"/>
<feature type="binding site" evidence="1">
    <location>
        <position position="221"/>
    </location>
    <ligand>
        <name>Mg(2+)</name>
        <dbReference type="ChEBI" id="CHEBI:18420"/>
        <label>1</label>
    </ligand>
</feature>
<feature type="binding site" evidence="1">
    <location>
        <position position="42"/>
    </location>
    <ligand>
        <name>Mg(2+)</name>
        <dbReference type="ChEBI" id="CHEBI:18420"/>
        <label>1</label>
    </ligand>
</feature>
<protein>
    <submittedName>
        <fullName evidence="2">ADP-ribosylglycohydrolase family protein</fullName>
    </submittedName>
</protein>
<dbReference type="EMBL" id="CP001810">
    <property type="protein sequence ID" value="ADL34624.1"/>
    <property type="molecule type" value="Genomic_DNA"/>
</dbReference>
<dbReference type="InterPro" id="IPR036705">
    <property type="entry name" value="Ribosyl_crysJ1_sf"/>
</dbReference>
<gene>
    <name evidence="2" type="ordered locus">bpr_I1890</name>
</gene>